<proteinExistence type="predicted"/>
<keyword evidence="3" id="KW-1185">Reference proteome</keyword>
<dbReference type="Gene3D" id="3.30.559.30">
    <property type="entry name" value="Nonribosomal peptide synthetase, condensation domain"/>
    <property type="match status" value="1"/>
</dbReference>
<dbReference type="Pfam" id="PF00668">
    <property type="entry name" value="Condensation"/>
    <property type="match status" value="1"/>
</dbReference>
<reference evidence="2 3" key="1">
    <citation type="submission" date="2020-08" db="EMBL/GenBank/DDBJ databases">
        <title>Genomic Encyclopedia of Archaeal and Bacterial Type Strains, Phase II (KMG-II): from individual species to whole genera.</title>
        <authorList>
            <person name="Goeker M."/>
        </authorList>
    </citation>
    <scope>NUCLEOTIDE SEQUENCE [LARGE SCALE GENOMIC DNA]</scope>
    <source>
        <strain evidence="2 3">DSM 43850</strain>
    </source>
</reference>
<dbReference type="Proteomes" id="UP000517916">
    <property type="component" value="Unassembled WGS sequence"/>
</dbReference>
<dbReference type="InterPro" id="IPR001242">
    <property type="entry name" value="Condensation_dom"/>
</dbReference>
<dbReference type="Gene3D" id="3.30.559.10">
    <property type="entry name" value="Chloramphenicol acetyltransferase-like domain"/>
    <property type="match status" value="1"/>
</dbReference>
<evidence type="ECO:0000313" key="2">
    <source>
        <dbReference type="EMBL" id="MBA8928119.1"/>
    </source>
</evidence>
<comment type="caution">
    <text evidence="2">The sequence shown here is derived from an EMBL/GenBank/DDBJ whole genome shotgun (WGS) entry which is preliminary data.</text>
</comment>
<organism evidence="2 3">
    <name type="scientific">Kutzneria viridogrisea</name>
    <dbReference type="NCBI Taxonomy" id="47990"/>
    <lineage>
        <taxon>Bacteria</taxon>
        <taxon>Bacillati</taxon>
        <taxon>Actinomycetota</taxon>
        <taxon>Actinomycetes</taxon>
        <taxon>Pseudonocardiales</taxon>
        <taxon>Pseudonocardiaceae</taxon>
        <taxon>Kutzneria</taxon>
    </lineage>
</organism>
<dbReference type="PANTHER" id="PTHR45527">
    <property type="entry name" value="NONRIBOSOMAL PEPTIDE SYNTHETASE"/>
    <property type="match status" value="1"/>
</dbReference>
<feature type="domain" description="Condensation" evidence="1">
    <location>
        <begin position="6"/>
        <end position="391"/>
    </location>
</feature>
<dbReference type="RefSeq" id="WP_182838740.1">
    <property type="nucleotide sequence ID" value="NZ_BAAABQ010000030.1"/>
</dbReference>
<evidence type="ECO:0000313" key="3">
    <source>
        <dbReference type="Proteomes" id="UP000517916"/>
    </source>
</evidence>
<evidence type="ECO:0000259" key="1">
    <source>
        <dbReference type="Pfam" id="PF00668"/>
    </source>
</evidence>
<name>A0ABR6BNG3_9PSEU</name>
<gene>
    <name evidence="2" type="ORF">BC739_005336</name>
</gene>
<protein>
    <recommendedName>
        <fullName evidence="1">Condensation domain-containing protein</fullName>
    </recommendedName>
</protein>
<dbReference type="SUPFAM" id="SSF52777">
    <property type="entry name" value="CoA-dependent acyltransferases"/>
    <property type="match status" value="2"/>
</dbReference>
<dbReference type="EMBL" id="JACJID010000004">
    <property type="protein sequence ID" value="MBA8928119.1"/>
    <property type="molecule type" value="Genomic_DNA"/>
</dbReference>
<sequence length="397" mass="44501">MVVLSGQRQILLDETVTADSRQHVLAAELVVTGSLHVEHVVAAARRLVWRHSALRARYWFAQVDFEQEVVDSATPEISFQFAVNLTGVRQVRERELARPFDFLRPVVPRFVVTSIGDTQHHVLIVVHQVCCDHWALNLLVAEFVELYSALVGGRSAEVDHRPPQFHHYLDRTAEVDRQLAYWKQRLCDAPPLLAEVRERQRPAAAPIPVRLPDQAVRQGASRAGVTSLDVLVTAWARSLGETARAREVCVAVPVPGRTAPGSERTVGPFVNTVVLRLGSRFSSADTHEVMCHAWQHQDVPFDEVLRHLGGARQSPAQAMIALRPQARRTYELPSGAVAQVRTDVQPRRLGRFGLLLDLVPADGGYTGWLSYGQDLVRRSEALEALHRFYRWVHAELS</sequence>
<dbReference type="PANTHER" id="PTHR45527:SF1">
    <property type="entry name" value="FATTY ACID SYNTHASE"/>
    <property type="match status" value="1"/>
</dbReference>
<accession>A0ABR6BNG3</accession>
<dbReference type="InterPro" id="IPR023213">
    <property type="entry name" value="CAT-like_dom_sf"/>
</dbReference>